<protein>
    <submittedName>
        <fullName evidence="2">Uncharacterized protein</fullName>
    </submittedName>
</protein>
<dbReference type="Proteomes" id="UP000199012">
    <property type="component" value="Unassembled WGS sequence"/>
</dbReference>
<evidence type="ECO:0000256" key="1">
    <source>
        <dbReference type="SAM" id="MobiDB-lite"/>
    </source>
</evidence>
<accession>A0A1I1A8F9</accession>
<dbReference type="EMBL" id="FOKA01000015">
    <property type="protein sequence ID" value="SFB33706.1"/>
    <property type="molecule type" value="Genomic_DNA"/>
</dbReference>
<proteinExistence type="predicted"/>
<feature type="region of interest" description="Disordered" evidence="1">
    <location>
        <begin position="1"/>
        <end position="25"/>
    </location>
</feature>
<keyword evidence="3" id="KW-1185">Reference proteome</keyword>
<name>A0A1I1A8F9_9CELL</name>
<reference evidence="2 3" key="1">
    <citation type="submission" date="2016-10" db="EMBL/GenBank/DDBJ databases">
        <authorList>
            <person name="de Groot N.N."/>
        </authorList>
    </citation>
    <scope>NUCLEOTIDE SEQUENCE [LARGE SCALE GENOMIC DNA]</scope>
    <source>
        <strain evidence="2 3">CGMCC 4.6945</strain>
    </source>
</reference>
<dbReference type="RefSeq" id="WP_139224476.1">
    <property type="nucleotide sequence ID" value="NZ_BONM01000018.1"/>
</dbReference>
<gene>
    <name evidence="2" type="ORF">SAMN05421867_11574</name>
</gene>
<dbReference type="STRING" id="988821.SAMN05421867_11574"/>
<feature type="compositionally biased region" description="Pro residues" evidence="1">
    <location>
        <begin position="1"/>
        <end position="16"/>
    </location>
</feature>
<dbReference type="AlphaFoldDB" id="A0A1I1A8F9"/>
<dbReference type="OrthoDB" id="9989603at2"/>
<evidence type="ECO:0000313" key="2">
    <source>
        <dbReference type="EMBL" id="SFB33706.1"/>
    </source>
</evidence>
<organism evidence="2 3">
    <name type="scientific">Cellulomonas marina</name>
    <dbReference type="NCBI Taxonomy" id="988821"/>
    <lineage>
        <taxon>Bacteria</taxon>
        <taxon>Bacillati</taxon>
        <taxon>Actinomycetota</taxon>
        <taxon>Actinomycetes</taxon>
        <taxon>Micrococcales</taxon>
        <taxon>Cellulomonadaceae</taxon>
        <taxon>Cellulomonas</taxon>
    </lineage>
</organism>
<evidence type="ECO:0000313" key="3">
    <source>
        <dbReference type="Proteomes" id="UP000199012"/>
    </source>
</evidence>
<sequence length="92" mass="9800">MSSTPVPRPTGTPVPSPRRVAPAVLPDDARLRRVAPAAGGERAVSVVLDVPEGAGYPQDHELVELGEVLREMAQELAPWVRGARVSLTRRAS</sequence>